<evidence type="ECO:0000256" key="2">
    <source>
        <dbReference type="ARBA" id="ARBA00005120"/>
    </source>
</evidence>
<evidence type="ECO:0000256" key="15">
    <source>
        <dbReference type="PIRSR" id="PIRSR001365-2"/>
    </source>
</evidence>
<dbReference type="NCBIfam" id="TIGR00674">
    <property type="entry name" value="dapA"/>
    <property type="match status" value="1"/>
</dbReference>
<feature type="active site" description="Proton donor/acceptor" evidence="12 14">
    <location>
        <position position="137"/>
    </location>
</feature>
<dbReference type="GO" id="GO:0019877">
    <property type="term" value="P:diaminopimelate biosynthetic process"/>
    <property type="evidence" value="ECO:0007669"/>
    <property type="project" value="UniProtKB-UniRule"/>
</dbReference>
<protein>
    <recommendedName>
        <fullName evidence="4 12">4-hydroxy-tetrahydrodipicolinate synthase</fullName>
        <shortName evidence="12">HTPA synthase</shortName>
        <ecNumber evidence="4 12">4.3.3.7</ecNumber>
    </recommendedName>
</protein>
<keyword evidence="5 12" id="KW-0963">Cytoplasm</keyword>
<dbReference type="SMART" id="SM01130">
    <property type="entry name" value="DHDPS"/>
    <property type="match status" value="1"/>
</dbReference>
<evidence type="ECO:0000256" key="5">
    <source>
        <dbReference type="ARBA" id="ARBA00022490"/>
    </source>
</evidence>
<feature type="site" description="Part of a proton relay during catalysis" evidence="12">
    <location>
        <position position="111"/>
    </location>
</feature>
<dbReference type="eggNOG" id="COG0329">
    <property type="taxonomic scope" value="Bacteria"/>
</dbReference>
<keyword evidence="8 12" id="KW-0457">Lysine biosynthesis</keyword>
<evidence type="ECO:0000256" key="6">
    <source>
        <dbReference type="ARBA" id="ARBA00022605"/>
    </source>
</evidence>
<comment type="subunit">
    <text evidence="12">Homotetramer; dimer of dimers.</text>
</comment>
<comment type="function">
    <text evidence="1 12">Catalyzes the condensation of (S)-aspartate-beta-semialdehyde [(S)-ASA] and pyruvate to 4-hydroxy-tetrahydrodipicolinate (HTPA).</text>
</comment>
<comment type="caution">
    <text evidence="12">Was originally thought to be a dihydrodipicolinate synthase (DHDPS), catalyzing the condensation of (S)-aspartate-beta-semialdehyde [(S)-ASA] and pyruvate to dihydrodipicolinate (DHDP). However, it was shown in E.coli that the product of the enzymatic reaction is not dihydrodipicolinate but in fact (4S)-4-hydroxy-2,3,4,5-tetrahydro-(2S)-dipicolinic acid (HTPA), and that the consecutive dehydration reaction leading to DHDP is not spontaneous but catalyzed by DapB.</text>
</comment>
<evidence type="ECO:0000256" key="4">
    <source>
        <dbReference type="ARBA" id="ARBA00012086"/>
    </source>
</evidence>
<accession>A0A0A0JF55</accession>
<dbReference type="STRING" id="1385520.N802_00965"/>
<dbReference type="HAMAP" id="MF_00418">
    <property type="entry name" value="DapA"/>
    <property type="match status" value="1"/>
</dbReference>
<feature type="site" description="Part of a proton relay during catalysis" evidence="12">
    <location>
        <position position="48"/>
    </location>
</feature>
<dbReference type="PROSITE" id="PS00666">
    <property type="entry name" value="DHDPS_2"/>
    <property type="match status" value="1"/>
</dbReference>
<dbReference type="OrthoDB" id="9782828at2"/>
<dbReference type="Pfam" id="PF00701">
    <property type="entry name" value="DHDPS"/>
    <property type="match status" value="1"/>
</dbReference>
<comment type="pathway">
    <text evidence="2 12">Amino-acid biosynthesis; L-lysine biosynthesis via DAP pathway; (S)-tetrahydrodipicolinate from L-aspartate: step 3/4.</text>
</comment>
<organism evidence="16 17">
    <name type="scientific">Knoellia sinensis KCTC 19936</name>
    <dbReference type="NCBI Taxonomy" id="1385520"/>
    <lineage>
        <taxon>Bacteria</taxon>
        <taxon>Bacillati</taxon>
        <taxon>Actinomycetota</taxon>
        <taxon>Actinomycetes</taxon>
        <taxon>Micrococcales</taxon>
        <taxon>Intrasporangiaceae</taxon>
        <taxon>Knoellia</taxon>
    </lineage>
</organism>
<evidence type="ECO:0000256" key="8">
    <source>
        <dbReference type="ARBA" id="ARBA00023154"/>
    </source>
</evidence>
<comment type="caution">
    <text evidence="16">The sequence shown here is derived from an EMBL/GenBank/DDBJ whole genome shotgun (WGS) entry which is preliminary data.</text>
</comment>
<dbReference type="UniPathway" id="UPA00034">
    <property type="reaction ID" value="UER00017"/>
</dbReference>
<dbReference type="InterPro" id="IPR020624">
    <property type="entry name" value="Schiff_base-form_aldolases_CS"/>
</dbReference>
<keyword evidence="9 12" id="KW-0456">Lyase</keyword>
<dbReference type="AlphaFoldDB" id="A0A0A0JF55"/>
<name>A0A0A0JF55_9MICO</name>
<feature type="binding site" evidence="12 15">
    <location>
        <position position="205"/>
    </location>
    <ligand>
        <name>pyruvate</name>
        <dbReference type="ChEBI" id="CHEBI:15361"/>
    </ligand>
</feature>
<dbReference type="CDD" id="cd00950">
    <property type="entry name" value="DHDPS"/>
    <property type="match status" value="1"/>
</dbReference>
<dbReference type="PROSITE" id="PS00665">
    <property type="entry name" value="DHDPS_1"/>
    <property type="match status" value="1"/>
</dbReference>
<evidence type="ECO:0000313" key="16">
    <source>
        <dbReference type="EMBL" id="KGN34692.1"/>
    </source>
</evidence>
<dbReference type="EC" id="4.3.3.7" evidence="4 12"/>
<comment type="subcellular location">
    <subcellularLocation>
        <location evidence="12">Cytoplasm</location>
    </subcellularLocation>
</comment>
<dbReference type="RefSeq" id="WP_035910914.1">
    <property type="nucleotide sequence ID" value="NZ_AVPJ01000001.1"/>
</dbReference>
<dbReference type="PIRSF" id="PIRSF001365">
    <property type="entry name" value="DHDPS"/>
    <property type="match status" value="1"/>
</dbReference>
<keyword evidence="10 12" id="KW-0704">Schiff base</keyword>
<proteinExistence type="inferred from homology"/>
<comment type="similarity">
    <text evidence="3 12 13">Belongs to the DapA family.</text>
</comment>
<keyword evidence="7 12" id="KW-0220">Diaminopimelate biosynthesis</keyword>
<sequence length="295" mass="30588">MTTNPFGRVITAMITPMRPDGSIDEAGLRSVVEHLIANGHDGIVVNGTTGESATLTDDESIEAVRLAKEAAGDRAAITAGVGSNDTAHSIHMAARAAEAGADALLVVAPYYNKPTQPGLVAHFRAIADSTELPIMVYDVPHRTGQAISTETLIAVADHPRIIAVKDAKGDLWAATHAMAATDLLWFSGDDVLTFAHLAQGAVGCVSVVGHVAGKEYAAMVAAVDSGDLAAAREIHQRLIPVTDALMSTSQGAIMVKAALVELGVIESAFVRLPLVESPPEHLDIMRKGLAGSGLA</sequence>
<comment type="catalytic activity">
    <reaction evidence="11 12">
        <text>L-aspartate 4-semialdehyde + pyruvate = (2S,4S)-4-hydroxy-2,3,4,5-tetrahydrodipicolinate + H2O + H(+)</text>
        <dbReference type="Rhea" id="RHEA:34171"/>
        <dbReference type="ChEBI" id="CHEBI:15361"/>
        <dbReference type="ChEBI" id="CHEBI:15377"/>
        <dbReference type="ChEBI" id="CHEBI:15378"/>
        <dbReference type="ChEBI" id="CHEBI:67139"/>
        <dbReference type="ChEBI" id="CHEBI:537519"/>
        <dbReference type="EC" id="4.3.3.7"/>
    </reaction>
</comment>
<evidence type="ECO:0000313" key="17">
    <source>
        <dbReference type="Proteomes" id="UP000030002"/>
    </source>
</evidence>
<dbReference type="GO" id="GO:0009089">
    <property type="term" value="P:lysine biosynthetic process via diaminopimelate"/>
    <property type="evidence" value="ECO:0007669"/>
    <property type="project" value="UniProtKB-UniRule"/>
</dbReference>
<dbReference type="PANTHER" id="PTHR12128:SF66">
    <property type="entry name" value="4-HYDROXY-2-OXOGLUTARATE ALDOLASE, MITOCHONDRIAL"/>
    <property type="match status" value="1"/>
</dbReference>
<dbReference type="SUPFAM" id="SSF51569">
    <property type="entry name" value="Aldolase"/>
    <property type="match status" value="1"/>
</dbReference>
<dbReference type="InterPro" id="IPR020625">
    <property type="entry name" value="Schiff_base-form_aldolases_AS"/>
</dbReference>
<evidence type="ECO:0000256" key="11">
    <source>
        <dbReference type="ARBA" id="ARBA00047836"/>
    </source>
</evidence>
<evidence type="ECO:0000256" key="1">
    <source>
        <dbReference type="ARBA" id="ARBA00003294"/>
    </source>
</evidence>
<dbReference type="Proteomes" id="UP000030002">
    <property type="component" value="Unassembled WGS sequence"/>
</dbReference>
<dbReference type="GO" id="GO:0008840">
    <property type="term" value="F:4-hydroxy-tetrahydrodipicolinate synthase activity"/>
    <property type="evidence" value="ECO:0007669"/>
    <property type="project" value="UniProtKB-UniRule"/>
</dbReference>
<evidence type="ECO:0000256" key="12">
    <source>
        <dbReference type="HAMAP-Rule" id="MF_00418"/>
    </source>
</evidence>
<evidence type="ECO:0000256" key="10">
    <source>
        <dbReference type="ARBA" id="ARBA00023270"/>
    </source>
</evidence>
<dbReference type="EMBL" id="AVPJ01000001">
    <property type="protein sequence ID" value="KGN34692.1"/>
    <property type="molecule type" value="Genomic_DNA"/>
</dbReference>
<dbReference type="PANTHER" id="PTHR12128">
    <property type="entry name" value="DIHYDRODIPICOLINATE SYNTHASE"/>
    <property type="match status" value="1"/>
</dbReference>
<evidence type="ECO:0000256" key="13">
    <source>
        <dbReference type="PIRNR" id="PIRNR001365"/>
    </source>
</evidence>
<dbReference type="GO" id="GO:0005829">
    <property type="term" value="C:cytosol"/>
    <property type="evidence" value="ECO:0007669"/>
    <property type="project" value="TreeGrafter"/>
</dbReference>
<dbReference type="InterPro" id="IPR005263">
    <property type="entry name" value="DapA"/>
</dbReference>
<keyword evidence="17" id="KW-1185">Reference proteome</keyword>
<feature type="active site" description="Schiff-base intermediate with substrate" evidence="12 14">
    <location>
        <position position="165"/>
    </location>
</feature>
<evidence type="ECO:0000256" key="9">
    <source>
        <dbReference type="ARBA" id="ARBA00023239"/>
    </source>
</evidence>
<dbReference type="InterPro" id="IPR002220">
    <property type="entry name" value="DapA-like"/>
</dbReference>
<dbReference type="Gene3D" id="3.20.20.70">
    <property type="entry name" value="Aldolase class I"/>
    <property type="match status" value="1"/>
</dbReference>
<feature type="binding site" evidence="12 15">
    <location>
        <position position="49"/>
    </location>
    <ligand>
        <name>pyruvate</name>
        <dbReference type="ChEBI" id="CHEBI:15361"/>
    </ligand>
</feature>
<evidence type="ECO:0000256" key="3">
    <source>
        <dbReference type="ARBA" id="ARBA00007592"/>
    </source>
</evidence>
<dbReference type="PRINTS" id="PR00146">
    <property type="entry name" value="DHPICSNTHASE"/>
</dbReference>
<evidence type="ECO:0000256" key="14">
    <source>
        <dbReference type="PIRSR" id="PIRSR001365-1"/>
    </source>
</evidence>
<reference evidence="16 17" key="1">
    <citation type="submission" date="2013-08" db="EMBL/GenBank/DDBJ databases">
        <title>The genome sequence of Knoellia sinensis.</title>
        <authorList>
            <person name="Zhu W."/>
            <person name="Wang G."/>
        </authorList>
    </citation>
    <scope>NUCLEOTIDE SEQUENCE [LARGE SCALE GENOMIC DNA]</scope>
    <source>
        <strain evidence="16 17">KCTC 19936</strain>
    </source>
</reference>
<evidence type="ECO:0000256" key="7">
    <source>
        <dbReference type="ARBA" id="ARBA00022915"/>
    </source>
</evidence>
<keyword evidence="6 12" id="KW-0028">Amino-acid biosynthesis</keyword>
<gene>
    <name evidence="12" type="primary">dapA</name>
    <name evidence="16" type="ORF">N802_00965</name>
</gene>
<dbReference type="InterPro" id="IPR013785">
    <property type="entry name" value="Aldolase_TIM"/>
</dbReference>